<evidence type="ECO:0000313" key="3">
    <source>
        <dbReference type="EMBL" id="OAX37836.1"/>
    </source>
</evidence>
<proteinExistence type="predicted"/>
<dbReference type="InParanoid" id="A0A1B7MZ10"/>
<accession>A0A1B7MZ10</accession>
<dbReference type="GO" id="GO:0008168">
    <property type="term" value="F:methyltransferase activity"/>
    <property type="evidence" value="ECO:0007669"/>
    <property type="project" value="UniProtKB-KW"/>
</dbReference>
<organism evidence="3 4">
    <name type="scientific">Rhizopogon vinicolor AM-OR11-026</name>
    <dbReference type="NCBI Taxonomy" id="1314800"/>
    <lineage>
        <taxon>Eukaryota</taxon>
        <taxon>Fungi</taxon>
        <taxon>Dikarya</taxon>
        <taxon>Basidiomycota</taxon>
        <taxon>Agaricomycotina</taxon>
        <taxon>Agaricomycetes</taxon>
        <taxon>Agaricomycetidae</taxon>
        <taxon>Boletales</taxon>
        <taxon>Suillineae</taxon>
        <taxon>Rhizopogonaceae</taxon>
        <taxon>Rhizopogon</taxon>
    </lineage>
</organism>
<sequence length="108" mass="11922">MDFDFVMCNPPFYSSAEDLSRSVEFKELGPNAICSGAEVEMITSGQVSAGELVTSTTSRSDALRCASRWYTSMLGKMSSIPDVVCLFREHDVIDNYAITDFVQGQTCR</sequence>
<dbReference type="EMBL" id="KV448328">
    <property type="protein sequence ID" value="OAX37836.1"/>
    <property type="molecule type" value="Genomic_DNA"/>
</dbReference>
<evidence type="ECO:0000256" key="2">
    <source>
        <dbReference type="ARBA" id="ARBA00022679"/>
    </source>
</evidence>
<dbReference type="AlphaFoldDB" id="A0A1B7MZ10"/>
<dbReference type="PANTHER" id="PTHR13393:SF0">
    <property type="entry name" value="RNA N6-ADENOSINE-METHYLTRANSFERASE METTL16"/>
    <property type="match status" value="1"/>
</dbReference>
<dbReference type="InterPro" id="IPR010286">
    <property type="entry name" value="METTL16/RlmF"/>
</dbReference>
<name>A0A1B7MZ10_9AGAM</name>
<dbReference type="STRING" id="1314800.A0A1B7MZ10"/>
<protein>
    <submittedName>
        <fullName evidence="3">Uncharacterized protein</fullName>
    </submittedName>
</protein>
<dbReference type="InterPro" id="IPR029063">
    <property type="entry name" value="SAM-dependent_MTases_sf"/>
</dbReference>
<keyword evidence="2" id="KW-0808">Transferase</keyword>
<dbReference type="GO" id="GO:0005634">
    <property type="term" value="C:nucleus"/>
    <property type="evidence" value="ECO:0007669"/>
    <property type="project" value="TreeGrafter"/>
</dbReference>
<dbReference type="OrthoDB" id="514248at2759"/>
<keyword evidence="4" id="KW-1185">Reference proteome</keyword>
<dbReference type="Gene3D" id="3.40.50.150">
    <property type="entry name" value="Vaccinia Virus protein VP39"/>
    <property type="match status" value="1"/>
</dbReference>
<dbReference type="Proteomes" id="UP000092154">
    <property type="component" value="Unassembled WGS sequence"/>
</dbReference>
<keyword evidence="1" id="KW-0489">Methyltransferase</keyword>
<evidence type="ECO:0000313" key="4">
    <source>
        <dbReference type="Proteomes" id="UP000092154"/>
    </source>
</evidence>
<gene>
    <name evidence="3" type="ORF">K503DRAFT_692656</name>
</gene>
<dbReference type="GO" id="GO:0070475">
    <property type="term" value="P:rRNA base methylation"/>
    <property type="evidence" value="ECO:0007669"/>
    <property type="project" value="TreeGrafter"/>
</dbReference>
<reference evidence="3 4" key="1">
    <citation type="submission" date="2016-06" db="EMBL/GenBank/DDBJ databases">
        <title>Comparative genomics of the ectomycorrhizal sister species Rhizopogon vinicolor and Rhizopogon vesiculosus (Basidiomycota: Boletales) reveals a divergence of the mating type B locus.</title>
        <authorList>
            <consortium name="DOE Joint Genome Institute"/>
            <person name="Mujic A.B."/>
            <person name="Kuo A."/>
            <person name="Tritt A."/>
            <person name="Lipzen A."/>
            <person name="Chen C."/>
            <person name="Johnson J."/>
            <person name="Sharma A."/>
            <person name="Barry K."/>
            <person name="Grigoriev I.V."/>
            <person name="Spatafora J.W."/>
        </authorList>
    </citation>
    <scope>NUCLEOTIDE SEQUENCE [LARGE SCALE GENOMIC DNA]</scope>
    <source>
        <strain evidence="3 4">AM-OR11-026</strain>
    </source>
</reference>
<dbReference type="PANTHER" id="PTHR13393">
    <property type="entry name" value="SAM-DEPENDENT METHYLTRANSFERASE"/>
    <property type="match status" value="1"/>
</dbReference>
<evidence type="ECO:0000256" key="1">
    <source>
        <dbReference type="ARBA" id="ARBA00022603"/>
    </source>
</evidence>
<dbReference type="Pfam" id="PF05971">
    <property type="entry name" value="Methyltransf_10"/>
    <property type="match status" value="1"/>
</dbReference>